<feature type="compositionally biased region" description="Low complexity" evidence="1">
    <location>
        <begin position="291"/>
        <end position="307"/>
    </location>
</feature>
<feature type="compositionally biased region" description="Basic and acidic residues" evidence="1">
    <location>
        <begin position="41"/>
        <end position="51"/>
    </location>
</feature>
<evidence type="ECO:0000256" key="1">
    <source>
        <dbReference type="SAM" id="MobiDB-lite"/>
    </source>
</evidence>
<feature type="compositionally biased region" description="Basic residues" evidence="1">
    <location>
        <begin position="266"/>
        <end position="286"/>
    </location>
</feature>
<feature type="region of interest" description="Disordered" evidence="1">
    <location>
        <begin position="1"/>
        <end position="358"/>
    </location>
</feature>
<gene>
    <name evidence="2" type="ORF">AVDCRST_MAG54-3838</name>
</gene>
<feature type="compositionally biased region" description="Basic and acidic residues" evidence="1">
    <location>
        <begin position="110"/>
        <end position="119"/>
    </location>
</feature>
<feature type="non-terminal residue" evidence="2">
    <location>
        <position position="358"/>
    </location>
</feature>
<dbReference type="AlphaFoldDB" id="A0A6J4JPG8"/>
<evidence type="ECO:0000313" key="2">
    <source>
        <dbReference type="EMBL" id="CAA9283699.1"/>
    </source>
</evidence>
<sequence length="358" mass="39641">GHPAGRDDRPLVAAVQRRATAQRARGPRAHARRGLLPPQPRARDAPDRPRGVDAAGRRAGRAARHVLPRRAARALRRAHGRGDAAVRRQPAVRADGGGRPAGRDPVGTGRHGDGALDRRPPRRRAARRRRRPGRHRRRARRRGRHRRTGRARALHRVGAAGEGAGAGGAAGVVDERRAPAPRARCPGAGRRPRLDRRAQRQVARARDGPRRALRRLLPGRRLPPPARRRRPRAGARRRARADRRERRRARPRRRRRGAGGPDATHRLRAGRRRPHDRARRRLHRRRGELGPGRPRPAGGALELAALARRARPAGGHHPRRRPRLGLGGRRAAGRPGGAVEPQGLRQQLLGARDAARDV</sequence>
<protein>
    <submittedName>
        <fullName evidence="2">Uncharacterized protein</fullName>
    </submittedName>
</protein>
<feature type="compositionally biased region" description="Gly residues" evidence="1">
    <location>
        <begin position="325"/>
        <end position="336"/>
    </location>
</feature>
<feature type="non-terminal residue" evidence="2">
    <location>
        <position position="1"/>
    </location>
</feature>
<feature type="compositionally biased region" description="Low complexity" evidence="1">
    <location>
        <begin position="180"/>
        <end position="189"/>
    </location>
</feature>
<accession>A0A6J4JPG8</accession>
<feature type="compositionally biased region" description="Basic and acidic residues" evidence="1">
    <location>
        <begin position="1"/>
        <end position="10"/>
    </location>
</feature>
<feature type="compositionally biased region" description="Gly residues" evidence="1">
    <location>
        <begin position="160"/>
        <end position="170"/>
    </location>
</feature>
<feature type="compositionally biased region" description="Basic residues" evidence="1">
    <location>
        <begin position="226"/>
        <end position="257"/>
    </location>
</feature>
<feature type="compositionally biased region" description="Basic residues" evidence="1">
    <location>
        <begin position="308"/>
        <end position="323"/>
    </location>
</feature>
<proteinExistence type="predicted"/>
<feature type="compositionally biased region" description="Basic residues" evidence="1">
    <location>
        <begin position="120"/>
        <end position="155"/>
    </location>
</feature>
<organism evidence="2">
    <name type="scientific">uncultured Actinomycetospora sp</name>
    <dbReference type="NCBI Taxonomy" id="1135996"/>
    <lineage>
        <taxon>Bacteria</taxon>
        <taxon>Bacillati</taxon>
        <taxon>Actinomycetota</taxon>
        <taxon>Actinomycetes</taxon>
        <taxon>Pseudonocardiales</taxon>
        <taxon>Pseudonocardiaceae</taxon>
        <taxon>Actinomycetospora</taxon>
        <taxon>environmental samples</taxon>
    </lineage>
</organism>
<feature type="compositionally biased region" description="Low complexity" evidence="1">
    <location>
        <begin position="12"/>
        <end position="24"/>
    </location>
</feature>
<dbReference type="EMBL" id="CADCTH010000490">
    <property type="protein sequence ID" value="CAA9283699.1"/>
    <property type="molecule type" value="Genomic_DNA"/>
</dbReference>
<reference evidence="2" key="1">
    <citation type="submission" date="2020-02" db="EMBL/GenBank/DDBJ databases">
        <authorList>
            <person name="Meier V. D."/>
        </authorList>
    </citation>
    <scope>NUCLEOTIDE SEQUENCE</scope>
    <source>
        <strain evidence="2">AVDCRST_MAG54</strain>
    </source>
</reference>
<name>A0A6J4JPG8_9PSEU</name>
<feature type="compositionally biased region" description="Basic residues" evidence="1">
    <location>
        <begin position="58"/>
        <end position="79"/>
    </location>
</feature>